<evidence type="ECO:0000256" key="1">
    <source>
        <dbReference type="ARBA" id="ARBA00004606"/>
    </source>
</evidence>
<evidence type="ECO:0000256" key="10">
    <source>
        <dbReference type="ARBA" id="ARBA00047979"/>
    </source>
</evidence>
<dbReference type="InterPro" id="IPR005027">
    <property type="entry name" value="Glyco_trans_43"/>
</dbReference>
<comment type="subcellular location">
    <subcellularLocation>
        <location evidence="12">Golgi apparatus membrane</location>
        <topology evidence="12">Single-pass type II membrane protein</topology>
    </subcellularLocation>
    <subcellularLocation>
        <location evidence="1">Membrane</location>
        <topology evidence="1">Single-pass type II membrane protein</topology>
    </subcellularLocation>
</comment>
<proteinExistence type="inferred from homology"/>
<dbReference type="InterPro" id="IPR029044">
    <property type="entry name" value="Nucleotide-diphossugar_trans"/>
</dbReference>
<evidence type="ECO:0000256" key="5">
    <source>
        <dbReference type="ARBA" id="ARBA00022692"/>
    </source>
</evidence>
<evidence type="ECO:0000256" key="12">
    <source>
        <dbReference type="RuleBase" id="RU363127"/>
    </source>
</evidence>
<keyword evidence="9" id="KW-0325">Glycoprotein</keyword>
<evidence type="ECO:0000256" key="6">
    <source>
        <dbReference type="ARBA" id="ARBA00022968"/>
    </source>
</evidence>
<evidence type="ECO:0000256" key="8">
    <source>
        <dbReference type="ARBA" id="ARBA00023136"/>
    </source>
</evidence>
<keyword evidence="5" id="KW-0812">Transmembrane</keyword>
<keyword evidence="12" id="KW-0333">Golgi apparatus</keyword>
<evidence type="ECO:0000256" key="3">
    <source>
        <dbReference type="ARBA" id="ARBA00012641"/>
    </source>
</evidence>
<keyword evidence="6 12" id="KW-0735">Signal-anchor</keyword>
<name>A0A0N4UEU9_DRAME</name>
<dbReference type="Gene3D" id="3.90.550.10">
    <property type="entry name" value="Spore Coat Polysaccharide Biosynthesis Protein SpsA, Chain A"/>
    <property type="match status" value="1"/>
</dbReference>
<keyword evidence="4 12" id="KW-0808">Transferase</keyword>
<evidence type="ECO:0000256" key="4">
    <source>
        <dbReference type="ARBA" id="ARBA00022679"/>
    </source>
</evidence>
<comment type="catalytic activity">
    <reaction evidence="10 12">
        <text>3-O-(beta-D-galactosyl-(1-&gt;3)-beta-D-galactosyl-(1-&gt;4)-beta-D-xylosyl)-L-seryl-[protein] + UDP-alpha-D-glucuronate = 3-O-(beta-D-GlcA-(1-&gt;3)-beta-D-Gal-(1-&gt;3)-beta-D-Gal-(1-&gt;4)-beta-D-Xyl)-L-seryl-[protein] + UDP + H(+)</text>
        <dbReference type="Rhea" id="RHEA:24168"/>
        <dbReference type="Rhea" id="RHEA-COMP:12571"/>
        <dbReference type="Rhea" id="RHEA-COMP:12573"/>
        <dbReference type="ChEBI" id="CHEBI:15378"/>
        <dbReference type="ChEBI" id="CHEBI:58052"/>
        <dbReference type="ChEBI" id="CHEBI:58223"/>
        <dbReference type="ChEBI" id="CHEBI:132090"/>
        <dbReference type="ChEBI" id="CHEBI:132093"/>
        <dbReference type="EC" id="2.4.1.135"/>
    </reaction>
</comment>
<evidence type="ECO:0000256" key="9">
    <source>
        <dbReference type="ARBA" id="ARBA00023180"/>
    </source>
</evidence>
<dbReference type="AlphaFoldDB" id="A0A0N4UEU9"/>
<dbReference type="UniPathway" id="UPA00378"/>
<accession>A0A0N4UEU9</accession>
<keyword evidence="8" id="KW-0472">Membrane</keyword>
<reference evidence="14" key="1">
    <citation type="submission" date="2017-02" db="UniProtKB">
        <authorList>
            <consortium name="WormBaseParasite"/>
        </authorList>
    </citation>
    <scope>IDENTIFICATION</scope>
</reference>
<feature type="binding site" evidence="11">
    <location>
        <position position="136"/>
    </location>
    <ligand>
        <name>Mn(2+)</name>
        <dbReference type="ChEBI" id="CHEBI:29035"/>
    </ligand>
</feature>
<dbReference type="WBParaSite" id="DME_0000592401-mRNA-1">
    <property type="protein sequence ID" value="DME_0000592401-mRNA-1"/>
    <property type="gene ID" value="DME_0000592401"/>
</dbReference>
<evidence type="ECO:0000313" key="13">
    <source>
        <dbReference type="Proteomes" id="UP000038040"/>
    </source>
</evidence>
<dbReference type="Proteomes" id="UP000038040">
    <property type="component" value="Unplaced"/>
</dbReference>
<dbReference type="GO" id="GO:0046872">
    <property type="term" value="F:metal ion binding"/>
    <property type="evidence" value="ECO:0007669"/>
    <property type="project" value="UniProtKB-KW"/>
</dbReference>
<keyword evidence="11 12" id="KW-0479">Metal-binding</keyword>
<evidence type="ECO:0000256" key="11">
    <source>
        <dbReference type="PIRSR" id="PIRSR605027-3"/>
    </source>
</evidence>
<keyword evidence="11 12" id="KW-0464">Manganese</keyword>
<comment type="similarity">
    <text evidence="2 12">Belongs to the glycosyltransferase 43 family.</text>
</comment>
<comment type="pathway">
    <text evidence="12">Protein modification; protein glycosylation.</text>
</comment>
<dbReference type="GO" id="GO:0015018">
    <property type="term" value="F:galactosylgalactosylxylosylprotein 3-beta-glucuronosyltransferase activity"/>
    <property type="evidence" value="ECO:0007669"/>
    <property type="project" value="UniProtKB-UniRule"/>
</dbReference>
<keyword evidence="7" id="KW-1133">Transmembrane helix</keyword>
<protein>
    <recommendedName>
        <fullName evidence="3 12">Galactosylgalactosylxylosylprotein 3-beta-glucuronosyltransferase</fullName>
        <ecNumber evidence="3 12">2.4.1.135</ecNumber>
    </recommendedName>
</protein>
<dbReference type="SUPFAM" id="SSF53448">
    <property type="entry name" value="Nucleotide-diphospho-sugar transferases"/>
    <property type="match status" value="1"/>
</dbReference>
<comment type="cofactor">
    <cofactor evidence="11 12">
        <name>Mn(2+)</name>
        <dbReference type="ChEBI" id="CHEBI:29035"/>
    </cofactor>
</comment>
<evidence type="ECO:0000313" key="14">
    <source>
        <dbReference type="WBParaSite" id="DME_0000592401-mRNA-1"/>
    </source>
</evidence>
<dbReference type="EC" id="2.4.1.135" evidence="3 12"/>
<sequence length="145" mass="17424">MKINRALNKKNAEENLDEKHYLLKPNWKHLNENAIIYKLKYGKDIHRMEKYLSKINNLIRDRLPMTKSRNNLPVIYSSISPTYYRKNHRFMLTPANKKLNEADPNWKLPRGVLQRNAALSWLRTLETRCLYFGDDDNAYDLRLFE</sequence>
<evidence type="ECO:0000256" key="2">
    <source>
        <dbReference type="ARBA" id="ARBA00007706"/>
    </source>
</evidence>
<dbReference type="GO" id="GO:0000139">
    <property type="term" value="C:Golgi membrane"/>
    <property type="evidence" value="ECO:0007669"/>
    <property type="project" value="UniProtKB-SubCell"/>
</dbReference>
<evidence type="ECO:0000256" key="7">
    <source>
        <dbReference type="ARBA" id="ARBA00022989"/>
    </source>
</evidence>
<dbReference type="Pfam" id="PF03360">
    <property type="entry name" value="Glyco_transf_43"/>
    <property type="match status" value="1"/>
</dbReference>
<organism evidence="13 14">
    <name type="scientific">Dracunculus medinensis</name>
    <name type="common">Guinea worm</name>
    <dbReference type="NCBI Taxonomy" id="318479"/>
    <lineage>
        <taxon>Eukaryota</taxon>
        <taxon>Metazoa</taxon>
        <taxon>Ecdysozoa</taxon>
        <taxon>Nematoda</taxon>
        <taxon>Chromadorea</taxon>
        <taxon>Rhabditida</taxon>
        <taxon>Spirurina</taxon>
        <taxon>Dracunculoidea</taxon>
        <taxon>Dracunculidae</taxon>
        <taxon>Dracunculus</taxon>
    </lineage>
</organism>